<name>A0AA38G9G3_TAXCH</name>
<keyword evidence="1" id="KW-0547">Nucleotide-binding</keyword>
<feature type="non-terminal residue" evidence="2">
    <location>
        <position position="99"/>
    </location>
</feature>
<accession>A0AA38G9G3</accession>
<dbReference type="Gene3D" id="3.30.200.20">
    <property type="entry name" value="Phosphorylase Kinase, domain 1"/>
    <property type="match status" value="1"/>
</dbReference>
<evidence type="ECO:0000256" key="1">
    <source>
        <dbReference type="PROSITE-ProRule" id="PRU10141"/>
    </source>
</evidence>
<dbReference type="InterPro" id="IPR017441">
    <property type="entry name" value="Protein_kinase_ATP_BS"/>
</dbReference>
<dbReference type="Proteomes" id="UP000824469">
    <property type="component" value="Unassembled WGS sequence"/>
</dbReference>
<dbReference type="EMBL" id="JAHRHJ020000004">
    <property type="protein sequence ID" value="KAH9318911.1"/>
    <property type="molecule type" value="Genomic_DNA"/>
</dbReference>
<reference evidence="2 3" key="1">
    <citation type="journal article" date="2021" name="Nat. Plants">
        <title>The Taxus genome provides insights into paclitaxel biosynthesis.</title>
        <authorList>
            <person name="Xiong X."/>
            <person name="Gou J."/>
            <person name="Liao Q."/>
            <person name="Li Y."/>
            <person name="Zhou Q."/>
            <person name="Bi G."/>
            <person name="Li C."/>
            <person name="Du R."/>
            <person name="Wang X."/>
            <person name="Sun T."/>
            <person name="Guo L."/>
            <person name="Liang H."/>
            <person name="Lu P."/>
            <person name="Wu Y."/>
            <person name="Zhang Z."/>
            <person name="Ro D.K."/>
            <person name="Shang Y."/>
            <person name="Huang S."/>
            <person name="Yan J."/>
        </authorList>
    </citation>
    <scope>NUCLEOTIDE SEQUENCE [LARGE SCALE GENOMIC DNA]</scope>
    <source>
        <strain evidence="2">Ta-2019</strain>
    </source>
</reference>
<feature type="non-terminal residue" evidence="2">
    <location>
        <position position="1"/>
    </location>
</feature>
<organism evidence="2 3">
    <name type="scientific">Taxus chinensis</name>
    <name type="common">Chinese yew</name>
    <name type="synonym">Taxus wallichiana var. chinensis</name>
    <dbReference type="NCBI Taxonomy" id="29808"/>
    <lineage>
        <taxon>Eukaryota</taxon>
        <taxon>Viridiplantae</taxon>
        <taxon>Streptophyta</taxon>
        <taxon>Embryophyta</taxon>
        <taxon>Tracheophyta</taxon>
        <taxon>Spermatophyta</taxon>
        <taxon>Pinopsida</taxon>
        <taxon>Pinidae</taxon>
        <taxon>Conifers II</taxon>
        <taxon>Cupressales</taxon>
        <taxon>Taxaceae</taxon>
        <taxon>Taxus</taxon>
    </lineage>
</organism>
<dbReference type="InterPro" id="IPR011009">
    <property type="entry name" value="Kinase-like_dom_sf"/>
</dbReference>
<comment type="caution">
    <text evidence="2">The sequence shown here is derived from an EMBL/GenBank/DDBJ whole genome shotgun (WGS) entry which is preliminary data.</text>
</comment>
<feature type="binding site" evidence="1">
    <location>
        <position position="67"/>
    </location>
    <ligand>
        <name>ATP</name>
        <dbReference type="ChEBI" id="CHEBI:30616"/>
    </ligand>
</feature>
<dbReference type="AlphaFoldDB" id="A0AA38G9G3"/>
<proteinExistence type="predicted"/>
<evidence type="ECO:0000313" key="2">
    <source>
        <dbReference type="EMBL" id="KAH9318911.1"/>
    </source>
</evidence>
<evidence type="ECO:0000313" key="3">
    <source>
        <dbReference type="Proteomes" id="UP000824469"/>
    </source>
</evidence>
<dbReference type="SUPFAM" id="SSF56112">
    <property type="entry name" value="Protein kinase-like (PK-like)"/>
    <property type="match status" value="1"/>
</dbReference>
<dbReference type="GO" id="GO:0005524">
    <property type="term" value="F:ATP binding"/>
    <property type="evidence" value="ECO:0007669"/>
    <property type="project" value="UniProtKB-UniRule"/>
</dbReference>
<keyword evidence="1" id="KW-0067">ATP-binding</keyword>
<keyword evidence="3" id="KW-1185">Reference proteome</keyword>
<protein>
    <recommendedName>
        <fullName evidence="4">Protein kinase domain-containing protein</fullName>
    </recommendedName>
</protein>
<dbReference type="PROSITE" id="PS00107">
    <property type="entry name" value="PROTEIN_KINASE_ATP"/>
    <property type="match status" value="1"/>
</dbReference>
<sequence length="99" mass="11515">ADRSRTSLEDRENAETAWPWQMTSFQKLIFSVEDMVDALVNTNIIGKGCYGMVYKAQMSNGTVVAVKRLWTCKRRRCDEMGKFRNKISKNDNNLIEYQL</sequence>
<evidence type="ECO:0008006" key="4">
    <source>
        <dbReference type="Google" id="ProtNLM"/>
    </source>
</evidence>
<gene>
    <name evidence="2" type="ORF">KI387_020680</name>
</gene>